<protein>
    <submittedName>
        <fullName evidence="1">Uncharacterized protein</fullName>
    </submittedName>
</protein>
<accession>A0A640UKF6</accession>
<dbReference type="AlphaFoldDB" id="A0A640UKF6"/>
<comment type="caution">
    <text evidence="1">The sequence shown here is derived from an EMBL/GenBank/DDBJ whole genome shotgun (WGS) entry which is preliminary data.</text>
</comment>
<dbReference type="Proteomes" id="UP000431826">
    <property type="component" value="Unassembled WGS sequence"/>
</dbReference>
<proteinExistence type="predicted"/>
<evidence type="ECO:0000313" key="2">
    <source>
        <dbReference type="Proteomes" id="UP000431826"/>
    </source>
</evidence>
<gene>
    <name evidence="1" type="ORF">Stube_04950</name>
</gene>
<organism evidence="1 2">
    <name type="scientific">Streptomyces tubercidicus</name>
    <dbReference type="NCBI Taxonomy" id="47759"/>
    <lineage>
        <taxon>Bacteria</taxon>
        <taxon>Bacillati</taxon>
        <taxon>Actinomycetota</taxon>
        <taxon>Actinomycetes</taxon>
        <taxon>Kitasatosporales</taxon>
        <taxon>Streptomycetaceae</taxon>
        <taxon>Streptomyces</taxon>
    </lineage>
</organism>
<keyword evidence="2" id="KW-1185">Reference proteome</keyword>
<sequence>MAPRIVAFFTGDLMGEEAYDAATHAFALKGVSYEVVLEPGTLRADA</sequence>
<name>A0A640UKF6_9ACTN</name>
<reference evidence="1 2" key="1">
    <citation type="submission" date="2019-12" db="EMBL/GenBank/DDBJ databases">
        <title>Whole genome shotgun sequence of Streptomyces tubercidicus NBRC 13090.</title>
        <authorList>
            <person name="Ichikawa N."/>
            <person name="Kimura A."/>
            <person name="Kitahashi Y."/>
            <person name="Komaki H."/>
            <person name="Tamura T."/>
        </authorList>
    </citation>
    <scope>NUCLEOTIDE SEQUENCE [LARGE SCALE GENOMIC DNA]</scope>
    <source>
        <strain evidence="1 2">NBRC 13090</strain>
    </source>
</reference>
<dbReference type="EMBL" id="BLIR01000001">
    <property type="protein sequence ID" value="GFE35822.1"/>
    <property type="molecule type" value="Genomic_DNA"/>
</dbReference>
<evidence type="ECO:0000313" key="1">
    <source>
        <dbReference type="EMBL" id="GFE35822.1"/>
    </source>
</evidence>